<keyword evidence="5 7" id="KW-1133">Transmembrane helix</keyword>
<feature type="domain" description="VTT" evidence="9">
    <location>
        <begin position="36"/>
        <end position="161"/>
    </location>
</feature>
<evidence type="ECO:0000256" key="8">
    <source>
        <dbReference type="SAM" id="MobiDB-lite"/>
    </source>
</evidence>
<keyword evidence="11" id="KW-1185">Reference proteome</keyword>
<dbReference type="PANTHER" id="PTHR30353:SF0">
    <property type="entry name" value="TRANSMEMBRANE PROTEIN"/>
    <property type="match status" value="1"/>
</dbReference>
<dbReference type="InterPro" id="IPR032818">
    <property type="entry name" value="DedA-like"/>
</dbReference>
<dbReference type="Proteomes" id="UP001596083">
    <property type="component" value="Unassembled WGS sequence"/>
</dbReference>
<organism evidence="10 11">
    <name type="scientific">Streptomyces gamaensis</name>
    <dbReference type="NCBI Taxonomy" id="1763542"/>
    <lineage>
        <taxon>Bacteria</taxon>
        <taxon>Bacillati</taxon>
        <taxon>Actinomycetota</taxon>
        <taxon>Actinomycetes</taxon>
        <taxon>Kitasatosporales</taxon>
        <taxon>Streptomycetaceae</taxon>
        <taxon>Streptomyces</taxon>
    </lineage>
</organism>
<keyword evidence="6 7" id="KW-0472">Membrane</keyword>
<proteinExistence type="inferred from homology"/>
<evidence type="ECO:0000256" key="5">
    <source>
        <dbReference type="ARBA" id="ARBA00022989"/>
    </source>
</evidence>
<comment type="caution">
    <text evidence="7">Lacks conserved residue(s) required for the propagation of feature annotation.</text>
</comment>
<evidence type="ECO:0000256" key="3">
    <source>
        <dbReference type="ARBA" id="ARBA00022475"/>
    </source>
</evidence>
<accession>A0ABW0ZCZ9</accession>
<comment type="caution">
    <text evidence="10">The sequence shown here is derived from an EMBL/GenBank/DDBJ whole genome shotgun (WGS) entry which is preliminary data.</text>
</comment>
<feature type="transmembrane region" description="Helical" evidence="7">
    <location>
        <begin position="174"/>
        <end position="194"/>
    </location>
</feature>
<reference evidence="11" key="1">
    <citation type="journal article" date="2019" name="Int. J. Syst. Evol. Microbiol.">
        <title>The Global Catalogue of Microorganisms (GCM) 10K type strain sequencing project: providing services to taxonomists for standard genome sequencing and annotation.</title>
        <authorList>
            <consortium name="The Broad Institute Genomics Platform"/>
            <consortium name="The Broad Institute Genome Sequencing Center for Infectious Disease"/>
            <person name="Wu L."/>
            <person name="Ma J."/>
        </authorList>
    </citation>
    <scope>NUCLEOTIDE SEQUENCE [LARGE SCALE GENOMIC DNA]</scope>
    <source>
        <strain evidence="11">CGMCC 4.7304</strain>
    </source>
</reference>
<evidence type="ECO:0000313" key="10">
    <source>
        <dbReference type="EMBL" id="MFC5724848.1"/>
    </source>
</evidence>
<evidence type="ECO:0000313" key="11">
    <source>
        <dbReference type="Proteomes" id="UP001596083"/>
    </source>
</evidence>
<evidence type="ECO:0000256" key="7">
    <source>
        <dbReference type="RuleBase" id="RU367016"/>
    </source>
</evidence>
<feature type="transmembrane region" description="Helical" evidence="7">
    <location>
        <begin position="40"/>
        <end position="70"/>
    </location>
</feature>
<keyword evidence="4 7" id="KW-0812">Transmembrane</keyword>
<feature type="region of interest" description="Disordered" evidence="8">
    <location>
        <begin position="221"/>
        <end position="243"/>
    </location>
</feature>
<evidence type="ECO:0000259" key="9">
    <source>
        <dbReference type="Pfam" id="PF09335"/>
    </source>
</evidence>
<sequence length="243" mass="24242">MILPAGLLADLPPAAAYPVIAGVVALESVLLLGPFVPTLTLLLVAGGLAQAGTLALPAVIACAAAGAVAGDLQAHRTGSRLGGGLRTGRLGRRVPAPAWDRACAAVRRRGRSAVLLCRFVPLARTLAPHAAGAAGLPYRVLAPYSVAAAAVWACAEAGAGYAGAATLRRTIAEIPGGAGVLAGVVVLVLTGLGVRCVRARRRLADVPARAVKGVDDDETAGRRASLVGGPALPPDLHQAAGER</sequence>
<dbReference type="PANTHER" id="PTHR30353">
    <property type="entry name" value="INNER MEMBRANE PROTEIN DEDA-RELATED"/>
    <property type="match status" value="1"/>
</dbReference>
<dbReference type="InterPro" id="IPR032816">
    <property type="entry name" value="VTT_dom"/>
</dbReference>
<keyword evidence="3 7" id="KW-1003">Cell membrane</keyword>
<comment type="similarity">
    <text evidence="2 7">Belongs to the DedA family.</text>
</comment>
<dbReference type="Pfam" id="PF09335">
    <property type="entry name" value="VTT_dom"/>
    <property type="match status" value="1"/>
</dbReference>
<name>A0ABW0ZCZ9_9ACTN</name>
<evidence type="ECO:0000256" key="2">
    <source>
        <dbReference type="ARBA" id="ARBA00010792"/>
    </source>
</evidence>
<feature type="transmembrane region" description="Helical" evidence="7">
    <location>
        <begin position="141"/>
        <end position="162"/>
    </location>
</feature>
<dbReference type="EMBL" id="JBHSPB010000036">
    <property type="protein sequence ID" value="MFC5724848.1"/>
    <property type="molecule type" value="Genomic_DNA"/>
</dbReference>
<protein>
    <submittedName>
        <fullName evidence="10">DedA family protein</fullName>
    </submittedName>
</protein>
<comment type="subcellular location">
    <subcellularLocation>
        <location evidence="1 7">Cell membrane</location>
        <topology evidence="1 7">Multi-pass membrane protein</topology>
    </subcellularLocation>
</comment>
<evidence type="ECO:0000256" key="1">
    <source>
        <dbReference type="ARBA" id="ARBA00004651"/>
    </source>
</evidence>
<gene>
    <name evidence="10" type="ORF">ACFP1Z_32340</name>
</gene>
<dbReference type="RefSeq" id="WP_390321399.1">
    <property type="nucleotide sequence ID" value="NZ_JBHSPB010000036.1"/>
</dbReference>
<evidence type="ECO:0000256" key="6">
    <source>
        <dbReference type="ARBA" id="ARBA00023136"/>
    </source>
</evidence>
<evidence type="ECO:0000256" key="4">
    <source>
        <dbReference type="ARBA" id="ARBA00022692"/>
    </source>
</evidence>